<proteinExistence type="predicted"/>
<evidence type="ECO:0000256" key="1">
    <source>
        <dbReference type="SAM" id="MobiDB-lite"/>
    </source>
</evidence>
<dbReference type="InterPro" id="IPR005135">
    <property type="entry name" value="Endo/exonuclease/phosphatase"/>
</dbReference>
<dbReference type="OrthoDB" id="10065625at2759"/>
<sequence length="209" mass="22067">MVHNSTPITSTSHHPLPGPGFSPSLTPLLELDAHNTIIMGDFNAHNPAWFSATQDDRAAARGATLINQIDSGQFILPNQDTPTRLPSQGAPSSPDVTLISPHLALDAVWTPLARLNSDHLPISISLDSLNPPPPITVLPALTLTSVELTGMATPPIQRPPLALLLAPPPAPRERSSLGGFSSWRPADTSPANVEGTSFPTICHPSHSRA</sequence>
<name>A0A6A0GXZ8_HYAAZ</name>
<feature type="compositionally biased region" description="Polar residues" evidence="1">
    <location>
        <begin position="1"/>
        <end position="13"/>
    </location>
</feature>
<reference evidence="3" key="2">
    <citation type="journal article" date="2018" name="Environ. Sci. Technol.">
        <title>The Toxicogenome of Hyalella azteca: A Model for Sediment Ecotoxicology and Evolutionary Toxicology.</title>
        <authorList>
            <person name="Poynton H.C."/>
            <person name="Hasenbein S."/>
            <person name="Benoit J.B."/>
            <person name="Sepulveda M.S."/>
            <person name="Poelchau M.F."/>
            <person name="Hughes D.S.T."/>
            <person name="Murali S.C."/>
            <person name="Chen S."/>
            <person name="Glastad K.M."/>
            <person name="Goodisman M.A.D."/>
            <person name="Werren J.H."/>
            <person name="Vineis J.H."/>
            <person name="Bowen J.L."/>
            <person name="Friedrich M."/>
            <person name="Jones J."/>
            <person name="Robertson H.M."/>
            <person name="Feyereisen R."/>
            <person name="Mechler-Hickson A."/>
            <person name="Mathers N."/>
            <person name="Lee C.E."/>
            <person name="Colbourne J.K."/>
            <person name="Biales A."/>
            <person name="Johnston J.S."/>
            <person name="Wellborn G.A."/>
            <person name="Rosendale A.J."/>
            <person name="Cridge A.G."/>
            <person name="Munoz-Torres M.C."/>
            <person name="Bain P.A."/>
            <person name="Manny A.R."/>
            <person name="Major K.M."/>
            <person name="Lambert F.N."/>
            <person name="Vulpe C.D."/>
            <person name="Tuck P."/>
            <person name="Blalock B.J."/>
            <person name="Lin Y.Y."/>
            <person name="Smith M.E."/>
            <person name="Ochoa-Acuna H."/>
            <person name="Chen M.M."/>
            <person name="Childers C.P."/>
            <person name="Qu J."/>
            <person name="Dugan S."/>
            <person name="Lee S.L."/>
            <person name="Chao H."/>
            <person name="Dinh H."/>
            <person name="Han Y."/>
            <person name="Doddapaneni H."/>
            <person name="Worley K.C."/>
            <person name="Muzny D.M."/>
            <person name="Gibbs R.A."/>
            <person name="Richards S."/>
        </authorList>
    </citation>
    <scope>NUCLEOTIDE SEQUENCE</scope>
    <source>
        <strain evidence="3">HAZT.00-mixed</strain>
        <tissue evidence="3">Whole organism</tissue>
    </source>
</reference>
<feature type="region of interest" description="Disordered" evidence="1">
    <location>
        <begin position="169"/>
        <end position="209"/>
    </location>
</feature>
<dbReference type="AlphaFoldDB" id="A0A6A0GXZ8"/>
<dbReference type="GO" id="GO:0003824">
    <property type="term" value="F:catalytic activity"/>
    <property type="evidence" value="ECO:0007669"/>
    <property type="project" value="InterPro"/>
</dbReference>
<feature type="domain" description="Endonuclease/exonuclease/phosphatase" evidence="2">
    <location>
        <begin position="24"/>
        <end position="122"/>
    </location>
</feature>
<comment type="caution">
    <text evidence="3">The sequence shown here is derived from an EMBL/GenBank/DDBJ whole genome shotgun (WGS) entry which is preliminary data.</text>
</comment>
<dbReference type="Proteomes" id="UP000711488">
    <property type="component" value="Unassembled WGS sequence"/>
</dbReference>
<protein>
    <recommendedName>
        <fullName evidence="2">Endonuclease/exonuclease/phosphatase domain-containing protein</fullName>
    </recommendedName>
</protein>
<reference evidence="3" key="3">
    <citation type="submission" date="2019-06" db="EMBL/GenBank/DDBJ databases">
        <authorList>
            <person name="Poynton C."/>
            <person name="Hasenbein S."/>
            <person name="Benoit J.B."/>
            <person name="Sepulveda M.S."/>
            <person name="Poelchau M.F."/>
            <person name="Murali S.C."/>
            <person name="Chen S."/>
            <person name="Glastad K.M."/>
            <person name="Werren J.H."/>
            <person name="Vineis J.H."/>
            <person name="Bowen J.L."/>
            <person name="Friedrich M."/>
            <person name="Jones J."/>
            <person name="Robertson H.M."/>
            <person name="Feyereisen R."/>
            <person name="Mechler-Hickson A."/>
            <person name="Mathers N."/>
            <person name="Lee C.E."/>
            <person name="Colbourne J.K."/>
            <person name="Biales A."/>
            <person name="Johnston J.S."/>
            <person name="Wellborn G.A."/>
            <person name="Rosendale A.J."/>
            <person name="Cridge A.G."/>
            <person name="Munoz-Torres M.C."/>
            <person name="Bain P.A."/>
            <person name="Manny A.R."/>
            <person name="Major K.M."/>
            <person name="Lambert F.N."/>
            <person name="Vulpe C.D."/>
            <person name="Tuck P."/>
            <person name="Blalock B.J."/>
            <person name="Lin Y.-Y."/>
            <person name="Smith M.E."/>
            <person name="Ochoa-Acuna H."/>
            <person name="Chen M.-J.M."/>
            <person name="Childers C.P."/>
            <person name="Qu J."/>
            <person name="Dugan S."/>
            <person name="Lee S.L."/>
            <person name="Chao H."/>
            <person name="Dinh H."/>
            <person name="Han Y."/>
            <person name="Doddapaneni H."/>
            <person name="Worley K.C."/>
            <person name="Muzny D.M."/>
            <person name="Gibbs R.A."/>
            <person name="Richards S."/>
        </authorList>
    </citation>
    <scope>NUCLEOTIDE SEQUENCE</scope>
    <source>
        <strain evidence="3">HAZT.00-mixed</strain>
        <tissue evidence="3">Whole organism</tissue>
    </source>
</reference>
<reference evidence="3" key="1">
    <citation type="submission" date="2014-08" db="EMBL/GenBank/DDBJ databases">
        <authorList>
            <person name="Murali S."/>
            <person name="Richards S."/>
            <person name="Bandaranaike D."/>
            <person name="Bellair M."/>
            <person name="Blankenburg K."/>
            <person name="Chao H."/>
            <person name="Dinh H."/>
            <person name="Doddapaneni H."/>
            <person name="Dugan-Rocha S."/>
            <person name="Elkadiri S."/>
            <person name="Gnanaolivu R."/>
            <person name="Hughes D."/>
            <person name="Lee S."/>
            <person name="Li M."/>
            <person name="Ming W."/>
            <person name="Munidasa M."/>
            <person name="Muniz J."/>
            <person name="Nguyen L."/>
            <person name="Osuji N."/>
            <person name="Pu L.-L."/>
            <person name="Puazo M."/>
            <person name="Skinner E."/>
            <person name="Qu C."/>
            <person name="Quiroz J."/>
            <person name="Raj R."/>
            <person name="Weissenberger G."/>
            <person name="Xin Y."/>
            <person name="Zou X."/>
            <person name="Han Y."/>
            <person name="Worley K."/>
            <person name="Muzny D."/>
            <person name="Gibbs R."/>
        </authorList>
    </citation>
    <scope>NUCLEOTIDE SEQUENCE</scope>
    <source>
        <strain evidence="3">HAZT.00-mixed</strain>
        <tissue evidence="3">Whole organism</tissue>
    </source>
</reference>
<accession>A0A6A0GXZ8</accession>
<dbReference type="EMBL" id="JQDR03011680">
    <property type="protein sequence ID" value="KAA0192383.1"/>
    <property type="molecule type" value="Genomic_DNA"/>
</dbReference>
<dbReference type="SUPFAM" id="SSF56219">
    <property type="entry name" value="DNase I-like"/>
    <property type="match status" value="1"/>
</dbReference>
<feature type="compositionally biased region" description="Polar residues" evidence="1">
    <location>
        <begin position="189"/>
        <end position="199"/>
    </location>
</feature>
<evidence type="ECO:0000313" key="3">
    <source>
        <dbReference type="EMBL" id="KAA0192383.1"/>
    </source>
</evidence>
<organism evidence="3">
    <name type="scientific">Hyalella azteca</name>
    <name type="common">Amphipod</name>
    <dbReference type="NCBI Taxonomy" id="294128"/>
    <lineage>
        <taxon>Eukaryota</taxon>
        <taxon>Metazoa</taxon>
        <taxon>Ecdysozoa</taxon>
        <taxon>Arthropoda</taxon>
        <taxon>Crustacea</taxon>
        <taxon>Multicrustacea</taxon>
        <taxon>Malacostraca</taxon>
        <taxon>Eumalacostraca</taxon>
        <taxon>Peracarida</taxon>
        <taxon>Amphipoda</taxon>
        <taxon>Senticaudata</taxon>
        <taxon>Talitrida</taxon>
        <taxon>Talitroidea</taxon>
        <taxon>Hyalellidae</taxon>
        <taxon>Hyalella</taxon>
    </lineage>
</organism>
<gene>
    <name evidence="3" type="ORF">HAZT_HAZT002411</name>
</gene>
<feature type="region of interest" description="Disordered" evidence="1">
    <location>
        <begin position="1"/>
        <end position="21"/>
    </location>
</feature>
<dbReference type="InterPro" id="IPR036691">
    <property type="entry name" value="Endo/exonu/phosph_ase_sf"/>
</dbReference>
<dbReference type="Pfam" id="PF14529">
    <property type="entry name" value="Exo_endo_phos_2"/>
    <property type="match status" value="1"/>
</dbReference>
<dbReference type="Gene3D" id="3.60.10.10">
    <property type="entry name" value="Endonuclease/exonuclease/phosphatase"/>
    <property type="match status" value="1"/>
</dbReference>
<evidence type="ECO:0000259" key="2">
    <source>
        <dbReference type="Pfam" id="PF14529"/>
    </source>
</evidence>